<evidence type="ECO:0000313" key="2">
    <source>
        <dbReference type="EMBL" id="TFK34195.1"/>
    </source>
</evidence>
<keyword evidence="1" id="KW-1133">Transmembrane helix</keyword>
<keyword evidence="1" id="KW-0472">Membrane</keyword>
<reference evidence="2 3" key="1">
    <citation type="journal article" date="2019" name="Nat. Ecol. Evol.">
        <title>Megaphylogeny resolves global patterns of mushroom evolution.</title>
        <authorList>
            <person name="Varga T."/>
            <person name="Krizsan K."/>
            <person name="Foldi C."/>
            <person name="Dima B."/>
            <person name="Sanchez-Garcia M."/>
            <person name="Sanchez-Ramirez S."/>
            <person name="Szollosi G.J."/>
            <person name="Szarkandi J.G."/>
            <person name="Papp V."/>
            <person name="Albert L."/>
            <person name="Andreopoulos W."/>
            <person name="Angelini C."/>
            <person name="Antonin V."/>
            <person name="Barry K.W."/>
            <person name="Bougher N.L."/>
            <person name="Buchanan P."/>
            <person name="Buyck B."/>
            <person name="Bense V."/>
            <person name="Catcheside P."/>
            <person name="Chovatia M."/>
            <person name="Cooper J."/>
            <person name="Damon W."/>
            <person name="Desjardin D."/>
            <person name="Finy P."/>
            <person name="Geml J."/>
            <person name="Haridas S."/>
            <person name="Hughes K."/>
            <person name="Justo A."/>
            <person name="Karasinski D."/>
            <person name="Kautmanova I."/>
            <person name="Kiss B."/>
            <person name="Kocsube S."/>
            <person name="Kotiranta H."/>
            <person name="LaButti K.M."/>
            <person name="Lechner B.E."/>
            <person name="Liimatainen K."/>
            <person name="Lipzen A."/>
            <person name="Lukacs Z."/>
            <person name="Mihaltcheva S."/>
            <person name="Morgado L.N."/>
            <person name="Niskanen T."/>
            <person name="Noordeloos M.E."/>
            <person name="Ohm R.A."/>
            <person name="Ortiz-Santana B."/>
            <person name="Ovrebo C."/>
            <person name="Racz N."/>
            <person name="Riley R."/>
            <person name="Savchenko A."/>
            <person name="Shiryaev A."/>
            <person name="Soop K."/>
            <person name="Spirin V."/>
            <person name="Szebenyi C."/>
            <person name="Tomsovsky M."/>
            <person name="Tulloss R.E."/>
            <person name="Uehling J."/>
            <person name="Grigoriev I.V."/>
            <person name="Vagvolgyi C."/>
            <person name="Papp T."/>
            <person name="Martin F.M."/>
            <person name="Miettinen O."/>
            <person name="Hibbett D.S."/>
            <person name="Nagy L.G."/>
        </authorList>
    </citation>
    <scope>NUCLEOTIDE SEQUENCE [LARGE SCALE GENOMIC DNA]</scope>
    <source>
        <strain evidence="2 3">CBS 166.37</strain>
    </source>
</reference>
<keyword evidence="1" id="KW-0812">Transmembrane</keyword>
<dbReference type="EMBL" id="ML213635">
    <property type="protein sequence ID" value="TFK34195.1"/>
    <property type="molecule type" value="Genomic_DNA"/>
</dbReference>
<dbReference type="AlphaFoldDB" id="A0A5C3LN49"/>
<feature type="transmembrane region" description="Helical" evidence="1">
    <location>
        <begin position="24"/>
        <end position="45"/>
    </location>
</feature>
<dbReference type="Proteomes" id="UP000308652">
    <property type="component" value="Unassembled WGS sequence"/>
</dbReference>
<protein>
    <submittedName>
        <fullName evidence="2">Uncharacterized protein</fullName>
    </submittedName>
</protein>
<evidence type="ECO:0000256" key="1">
    <source>
        <dbReference type="SAM" id="Phobius"/>
    </source>
</evidence>
<evidence type="ECO:0000313" key="3">
    <source>
        <dbReference type="Proteomes" id="UP000308652"/>
    </source>
</evidence>
<proteinExistence type="predicted"/>
<name>A0A5C3LN49_9AGAR</name>
<accession>A0A5C3LN49</accession>
<organism evidence="2 3">
    <name type="scientific">Crucibulum laeve</name>
    <dbReference type="NCBI Taxonomy" id="68775"/>
    <lineage>
        <taxon>Eukaryota</taxon>
        <taxon>Fungi</taxon>
        <taxon>Dikarya</taxon>
        <taxon>Basidiomycota</taxon>
        <taxon>Agaricomycotina</taxon>
        <taxon>Agaricomycetes</taxon>
        <taxon>Agaricomycetidae</taxon>
        <taxon>Agaricales</taxon>
        <taxon>Agaricineae</taxon>
        <taxon>Nidulariaceae</taxon>
        <taxon>Crucibulum</taxon>
    </lineage>
</organism>
<sequence length="132" mass="14299">MAPHQPECLCNALTLHTLIHPNPLITTSIISAILLYIVHSLLMALGSHSASNPHKQSEATTHREDVSMVDLDIRTEVAPNFLKHPLDTVLTCLWITLNACKGVGGACDSIAWPGEEDQASVKSGWVKILQGE</sequence>
<gene>
    <name evidence="2" type="ORF">BDQ12DRAFT_669626</name>
</gene>
<keyword evidence="3" id="KW-1185">Reference proteome</keyword>